<evidence type="ECO:0000259" key="5">
    <source>
        <dbReference type="Pfam" id="PF04198"/>
    </source>
</evidence>
<proteinExistence type="inferred from homology"/>
<dbReference type="InterPro" id="IPR007324">
    <property type="entry name" value="Sugar-bd_dom_put"/>
</dbReference>
<dbReference type="SUPFAM" id="SSF100950">
    <property type="entry name" value="NagB/RpiA/CoA transferase-like"/>
    <property type="match status" value="1"/>
</dbReference>
<dbReference type="Gene3D" id="1.10.10.10">
    <property type="entry name" value="Winged helix-like DNA-binding domain superfamily/Winged helix DNA-binding domain"/>
    <property type="match status" value="1"/>
</dbReference>
<dbReference type="PATRIC" id="fig|1150625.3.peg.2763"/>
<protein>
    <submittedName>
        <fullName evidence="7">Central glycolytic genes regulator</fullName>
    </submittedName>
</protein>
<evidence type="ECO:0000259" key="6">
    <source>
        <dbReference type="Pfam" id="PF21715"/>
    </source>
</evidence>
<dbReference type="Pfam" id="PF04198">
    <property type="entry name" value="Sugar-bind"/>
    <property type="match status" value="1"/>
</dbReference>
<dbReference type="Gene3D" id="3.40.50.1360">
    <property type="match status" value="1"/>
</dbReference>
<dbReference type="InterPro" id="IPR036390">
    <property type="entry name" value="WH_DNA-bd_sf"/>
</dbReference>
<evidence type="ECO:0000256" key="3">
    <source>
        <dbReference type="ARBA" id="ARBA00023125"/>
    </source>
</evidence>
<comment type="caution">
    <text evidence="7">The sequence shown here is derived from an EMBL/GenBank/DDBJ whole genome shotgun (WGS) entry which is preliminary data.</text>
</comment>
<gene>
    <name evidence="7" type="ORF">Q75_13125</name>
</gene>
<dbReference type="PANTHER" id="PTHR34294:SF5">
    <property type="entry name" value="CENTRAL GLYCOLYTIC GENES REGULATOR"/>
    <property type="match status" value="1"/>
</dbReference>
<dbReference type="RefSeq" id="WP_010175277.1">
    <property type="nucleotide sequence ID" value="NZ_LDYG01000042.1"/>
</dbReference>
<dbReference type="InterPro" id="IPR048715">
    <property type="entry name" value="CggR_N"/>
</dbReference>
<evidence type="ECO:0000256" key="1">
    <source>
        <dbReference type="ARBA" id="ARBA00010466"/>
    </source>
</evidence>
<accession>A0A147K5V1</accession>
<dbReference type="PANTHER" id="PTHR34294">
    <property type="entry name" value="TRANSCRIPTIONAL REGULATOR-RELATED"/>
    <property type="match status" value="1"/>
</dbReference>
<evidence type="ECO:0000256" key="4">
    <source>
        <dbReference type="ARBA" id="ARBA00023163"/>
    </source>
</evidence>
<dbReference type="STRING" id="1150625.Q75_13125"/>
<dbReference type="EMBL" id="LDYG01000042">
    <property type="protein sequence ID" value="KUP05194.1"/>
    <property type="molecule type" value="Genomic_DNA"/>
</dbReference>
<name>A0A147K5V1_9BACI</name>
<sequence>MKTVIDIQKQLLPDLLEIMQKRYHILRTIKMTEPVGRRTLSQQVGLTERVLRSEVDFLKSQNLLHVKTSGMTLSNDGVKLLHEMEGMMREISGINVMEQKLQTKLGIHKVVVVPGNSDLAPWVKEELGRATAASMKQHLLGKNIIAVTGGSSMASVADHLSNDLPVEDILFLPARGGIGEDVQNQANTICSKMAVKSGARFKALYVPDQVSKEVYKSLMKEPDIHEILTLLKSANMVLHGIGDAVTMAERRKTKEEDMEKIHRLQAVGEAFGYYFNEQGEVVHKVPTVGLQLDDLSQIPVVLAVAGGESKAKAITAYMKQAPTNTILITDEGAATTLLKG</sequence>
<reference evidence="7 8" key="1">
    <citation type="journal article" date="2016" name="Front. Microbiol.">
        <title>Microevolution Analysis of Bacillus coahuilensis Unveils Differences in Phosphorus Acquisition Strategies and Their Regulation.</title>
        <authorList>
            <person name="Gomez-Lunar Z."/>
            <person name="Hernandez-Gonzalez I."/>
            <person name="Rodriguez-Torres M.D."/>
            <person name="Souza V."/>
            <person name="Olmedo-Alvarez G."/>
        </authorList>
    </citation>
    <scope>NUCLEOTIDE SEQUENCE [LARGE SCALE GENOMIC DNA]</scope>
    <source>
        <strain evidence="8">p1.1.43</strain>
    </source>
</reference>
<evidence type="ECO:0000313" key="8">
    <source>
        <dbReference type="Proteomes" id="UP000074108"/>
    </source>
</evidence>
<keyword evidence="3" id="KW-0238">DNA-binding</keyword>
<evidence type="ECO:0000256" key="2">
    <source>
        <dbReference type="ARBA" id="ARBA00023015"/>
    </source>
</evidence>
<keyword evidence="4" id="KW-0804">Transcription</keyword>
<dbReference type="AlphaFoldDB" id="A0A147K5V1"/>
<dbReference type="GO" id="GO:0030246">
    <property type="term" value="F:carbohydrate binding"/>
    <property type="evidence" value="ECO:0007669"/>
    <property type="project" value="InterPro"/>
</dbReference>
<dbReference type="Pfam" id="PF21715">
    <property type="entry name" value="CggR_N"/>
    <property type="match status" value="1"/>
</dbReference>
<comment type="similarity">
    <text evidence="1">Belongs to the SorC transcriptional regulatory family.</text>
</comment>
<dbReference type="OrthoDB" id="9793820at2"/>
<evidence type="ECO:0000313" key="7">
    <source>
        <dbReference type="EMBL" id="KUP05194.1"/>
    </source>
</evidence>
<keyword evidence="8" id="KW-1185">Reference proteome</keyword>
<dbReference type="Proteomes" id="UP000074108">
    <property type="component" value="Unassembled WGS sequence"/>
</dbReference>
<dbReference type="InterPro" id="IPR037171">
    <property type="entry name" value="NagB/RpiA_transferase-like"/>
</dbReference>
<dbReference type="SUPFAM" id="SSF46785">
    <property type="entry name" value="Winged helix' DNA-binding domain"/>
    <property type="match status" value="1"/>
</dbReference>
<feature type="domain" description="Sugar-binding" evidence="5">
    <location>
        <begin position="91"/>
        <end position="339"/>
    </location>
</feature>
<keyword evidence="2" id="KW-0805">Transcription regulation</keyword>
<dbReference type="InterPro" id="IPR051054">
    <property type="entry name" value="SorC_transcr_regulators"/>
</dbReference>
<feature type="domain" description="CggR N-terminal DNA binding" evidence="6">
    <location>
        <begin position="18"/>
        <end position="88"/>
    </location>
</feature>
<organism evidence="7 8">
    <name type="scientific">Bacillus coahuilensis p1.1.43</name>
    <dbReference type="NCBI Taxonomy" id="1150625"/>
    <lineage>
        <taxon>Bacteria</taxon>
        <taxon>Bacillati</taxon>
        <taxon>Bacillota</taxon>
        <taxon>Bacilli</taxon>
        <taxon>Bacillales</taxon>
        <taxon>Bacillaceae</taxon>
        <taxon>Bacillus</taxon>
    </lineage>
</organism>
<dbReference type="InterPro" id="IPR036388">
    <property type="entry name" value="WH-like_DNA-bd_sf"/>
</dbReference>
<dbReference type="GO" id="GO:0003677">
    <property type="term" value="F:DNA binding"/>
    <property type="evidence" value="ECO:0007669"/>
    <property type="project" value="UniProtKB-KW"/>
</dbReference>